<feature type="non-terminal residue" evidence="2">
    <location>
        <position position="76"/>
    </location>
</feature>
<sequence length="76" mass="7689">MYFANKNSALAAILAFAASGTNAHMLMAEPTPFRTPALQNGPLDTASGRAFPCQVGAGGYAGTPTQMALGSSQNLA</sequence>
<dbReference type="AlphaFoldDB" id="A0A0H2UCZ9"/>
<dbReference type="Gene3D" id="2.70.50.70">
    <property type="match status" value="1"/>
</dbReference>
<name>A0A0H2UCZ9_MAGP6</name>
<feature type="signal peptide" evidence="1">
    <location>
        <begin position="1"/>
        <end position="23"/>
    </location>
</feature>
<feature type="chain" id="PRO_5005202603" evidence="1">
    <location>
        <begin position="24"/>
        <end position="76"/>
    </location>
</feature>
<accession>A0A0H2UCZ9</accession>
<evidence type="ECO:0000256" key="1">
    <source>
        <dbReference type="SAM" id="SignalP"/>
    </source>
</evidence>
<evidence type="ECO:0000313" key="2">
    <source>
        <dbReference type="EMBL" id="KLU93021.1"/>
    </source>
</evidence>
<reference evidence="2" key="2">
    <citation type="submission" date="2011-03" db="EMBL/GenBank/DDBJ databases">
        <title>Annotation of Magnaporthe poae ATCC 64411.</title>
        <authorList>
            <person name="Ma L.-J."/>
            <person name="Dead R."/>
            <person name="Young S.K."/>
            <person name="Zeng Q."/>
            <person name="Gargeya S."/>
            <person name="Fitzgerald M."/>
            <person name="Haas B."/>
            <person name="Abouelleil A."/>
            <person name="Alvarado L."/>
            <person name="Arachchi H.M."/>
            <person name="Berlin A."/>
            <person name="Brown A."/>
            <person name="Chapman S.B."/>
            <person name="Chen Z."/>
            <person name="Dunbar C."/>
            <person name="Freedman E."/>
            <person name="Gearin G."/>
            <person name="Gellesch M."/>
            <person name="Goldberg J."/>
            <person name="Griggs A."/>
            <person name="Gujja S."/>
            <person name="Heiman D."/>
            <person name="Howarth C."/>
            <person name="Larson L."/>
            <person name="Lui A."/>
            <person name="MacDonald P.J.P."/>
            <person name="Mehta T."/>
            <person name="Montmayeur A."/>
            <person name="Murphy C."/>
            <person name="Neiman D."/>
            <person name="Pearson M."/>
            <person name="Priest M."/>
            <person name="Roberts A."/>
            <person name="Saif S."/>
            <person name="Shea T."/>
            <person name="Shenoy N."/>
            <person name="Sisk P."/>
            <person name="Stolte C."/>
            <person name="Sykes S."/>
            <person name="Yandava C."/>
            <person name="Wortman J."/>
            <person name="Nusbaum C."/>
            <person name="Birren B."/>
        </authorList>
    </citation>
    <scope>NUCLEOTIDE SEQUENCE</scope>
    <source>
        <strain evidence="2">ATCC 64411</strain>
    </source>
</reference>
<dbReference type="EMBL" id="GL877060">
    <property type="protein sequence ID" value="KLU93021.1"/>
    <property type="molecule type" value="Genomic_DNA"/>
</dbReference>
<organism evidence="2">
    <name type="scientific">Magnaporthiopsis poae (strain ATCC 64411 / 73-15)</name>
    <name type="common">Kentucky bluegrass fungus</name>
    <name type="synonym">Magnaporthe poae</name>
    <dbReference type="NCBI Taxonomy" id="644358"/>
    <lineage>
        <taxon>Eukaryota</taxon>
        <taxon>Fungi</taxon>
        <taxon>Dikarya</taxon>
        <taxon>Ascomycota</taxon>
        <taxon>Pezizomycotina</taxon>
        <taxon>Sordariomycetes</taxon>
        <taxon>Sordariomycetidae</taxon>
        <taxon>Magnaporthales</taxon>
        <taxon>Magnaporthaceae</taxon>
        <taxon>Magnaporthiopsis</taxon>
    </lineage>
</organism>
<protein>
    <submittedName>
        <fullName evidence="2">Uncharacterized protein</fullName>
    </submittedName>
</protein>
<dbReference type="VEuPathDB" id="FungiDB:MAPG_11960"/>
<keyword evidence="1" id="KW-0732">Signal</keyword>
<gene>
    <name evidence="2" type="ORF">MAPG_11960</name>
</gene>
<reference evidence="2" key="1">
    <citation type="submission" date="2010-05" db="EMBL/GenBank/DDBJ databases">
        <title>The Genome Sequence of Magnaporthe poae strain ATCC 64411.</title>
        <authorList>
            <consortium name="The Broad Institute Genome Sequencing Platform"/>
            <consortium name="Broad Institute Genome Sequencing Center for Infectious Disease"/>
            <person name="Ma L.-J."/>
            <person name="Dead R."/>
            <person name="Young S."/>
            <person name="Zeng Q."/>
            <person name="Koehrsen M."/>
            <person name="Alvarado L."/>
            <person name="Berlin A."/>
            <person name="Chapman S.B."/>
            <person name="Chen Z."/>
            <person name="Freedman E."/>
            <person name="Gellesch M."/>
            <person name="Goldberg J."/>
            <person name="Griggs A."/>
            <person name="Gujja S."/>
            <person name="Heilman E.R."/>
            <person name="Heiman D."/>
            <person name="Hepburn T."/>
            <person name="Howarth C."/>
            <person name="Jen D."/>
            <person name="Larson L."/>
            <person name="Mehta T."/>
            <person name="Neiman D."/>
            <person name="Pearson M."/>
            <person name="Roberts A."/>
            <person name="Saif S."/>
            <person name="Shea T."/>
            <person name="Shenoy N."/>
            <person name="Sisk P."/>
            <person name="Stolte C."/>
            <person name="Sykes S."/>
            <person name="Walk T."/>
            <person name="White J."/>
            <person name="Yandava C."/>
            <person name="Haas B."/>
            <person name="Nusbaum C."/>
            <person name="Birren B."/>
        </authorList>
    </citation>
    <scope>NUCLEOTIDE SEQUENCE</scope>
    <source>
        <strain evidence="2">ATCC 64411</strain>
    </source>
</reference>
<proteinExistence type="predicted"/>